<name>A0AA37RY07_9GAMM</name>
<protein>
    <submittedName>
        <fullName evidence="1">Uncharacterized protein</fullName>
    </submittedName>
</protein>
<organism evidence="1 2">
    <name type="scientific">Paraferrimonas sedimenticola</name>
    <dbReference type="NCBI Taxonomy" id="375674"/>
    <lineage>
        <taxon>Bacteria</taxon>
        <taxon>Pseudomonadati</taxon>
        <taxon>Pseudomonadota</taxon>
        <taxon>Gammaproteobacteria</taxon>
        <taxon>Alteromonadales</taxon>
        <taxon>Ferrimonadaceae</taxon>
        <taxon>Paraferrimonas</taxon>
    </lineage>
</organism>
<reference evidence="1" key="1">
    <citation type="journal article" date="2014" name="Int. J. Syst. Evol. Microbiol.">
        <title>Complete genome sequence of Corynebacterium casei LMG S-19264T (=DSM 44701T), isolated from a smear-ripened cheese.</title>
        <authorList>
            <consortium name="US DOE Joint Genome Institute (JGI-PGF)"/>
            <person name="Walter F."/>
            <person name="Albersmeier A."/>
            <person name="Kalinowski J."/>
            <person name="Ruckert C."/>
        </authorList>
    </citation>
    <scope>NUCLEOTIDE SEQUENCE</scope>
    <source>
        <strain evidence="1">NBRC 101628</strain>
    </source>
</reference>
<keyword evidence="2" id="KW-1185">Reference proteome</keyword>
<dbReference type="EMBL" id="BSNC01000005">
    <property type="protein sequence ID" value="GLP96727.1"/>
    <property type="molecule type" value="Genomic_DNA"/>
</dbReference>
<reference evidence="1" key="2">
    <citation type="submission" date="2023-01" db="EMBL/GenBank/DDBJ databases">
        <title>Draft genome sequence of Paraferrimonas sedimenticola strain NBRC 101628.</title>
        <authorList>
            <person name="Sun Q."/>
            <person name="Mori K."/>
        </authorList>
    </citation>
    <scope>NUCLEOTIDE SEQUENCE</scope>
    <source>
        <strain evidence="1">NBRC 101628</strain>
    </source>
</reference>
<sequence length="54" mass="6546">MASMRQTRRKRLHKHHQRLVRYRRQTYFKQLHYMLPAEGKEAEPVSSVQPASKP</sequence>
<evidence type="ECO:0000313" key="1">
    <source>
        <dbReference type="EMBL" id="GLP96727.1"/>
    </source>
</evidence>
<evidence type="ECO:0000313" key="2">
    <source>
        <dbReference type="Proteomes" id="UP001161422"/>
    </source>
</evidence>
<dbReference type="AlphaFoldDB" id="A0AA37RY07"/>
<gene>
    <name evidence="1" type="ORF">GCM10007895_20330</name>
</gene>
<dbReference type="Proteomes" id="UP001161422">
    <property type="component" value="Unassembled WGS sequence"/>
</dbReference>
<comment type="caution">
    <text evidence="1">The sequence shown here is derived from an EMBL/GenBank/DDBJ whole genome shotgun (WGS) entry which is preliminary data.</text>
</comment>
<accession>A0AA37RY07</accession>
<proteinExistence type="predicted"/>